<evidence type="ECO:0000259" key="10">
    <source>
        <dbReference type="Pfam" id="PF17921"/>
    </source>
</evidence>
<dbReference type="EC" id="2.7.7.49" evidence="1"/>
<evidence type="ECO:0000256" key="1">
    <source>
        <dbReference type="ARBA" id="ARBA00012493"/>
    </source>
</evidence>
<keyword evidence="2" id="KW-0808">Transferase</keyword>
<dbReference type="InterPro" id="IPR050951">
    <property type="entry name" value="Retrovirus_Pol_polyprotein"/>
</dbReference>
<gene>
    <name evidence="11" type="ORF">VITISV_030594</name>
</gene>
<dbReference type="InterPro" id="IPR012337">
    <property type="entry name" value="RNaseH-like_sf"/>
</dbReference>
<keyword evidence="4" id="KW-0540">Nuclease</keyword>
<proteinExistence type="predicted"/>
<organism evidence="11">
    <name type="scientific">Vitis vinifera</name>
    <name type="common">Grape</name>
    <dbReference type="NCBI Taxonomy" id="29760"/>
    <lineage>
        <taxon>Eukaryota</taxon>
        <taxon>Viridiplantae</taxon>
        <taxon>Streptophyta</taxon>
        <taxon>Embryophyta</taxon>
        <taxon>Tracheophyta</taxon>
        <taxon>Spermatophyta</taxon>
        <taxon>Magnoliopsida</taxon>
        <taxon>eudicotyledons</taxon>
        <taxon>Gunneridae</taxon>
        <taxon>Pentapetalae</taxon>
        <taxon>rosids</taxon>
        <taxon>Vitales</taxon>
        <taxon>Vitaceae</taxon>
        <taxon>Viteae</taxon>
        <taxon>Vitis</taxon>
    </lineage>
</organism>
<dbReference type="GO" id="GO:0004519">
    <property type="term" value="F:endonuclease activity"/>
    <property type="evidence" value="ECO:0007669"/>
    <property type="project" value="UniProtKB-KW"/>
</dbReference>
<dbReference type="InterPro" id="IPR041373">
    <property type="entry name" value="RT_RNaseH"/>
</dbReference>
<dbReference type="Gene3D" id="1.10.340.70">
    <property type="match status" value="1"/>
</dbReference>
<keyword evidence="3" id="KW-0548">Nucleotidyltransferase</keyword>
<dbReference type="InterPro" id="IPR036397">
    <property type="entry name" value="RNaseH_sf"/>
</dbReference>
<evidence type="ECO:0000256" key="8">
    <source>
        <dbReference type="SAM" id="MobiDB-lite"/>
    </source>
</evidence>
<dbReference type="GO" id="GO:0016787">
    <property type="term" value="F:hydrolase activity"/>
    <property type="evidence" value="ECO:0007669"/>
    <property type="project" value="UniProtKB-KW"/>
</dbReference>
<dbReference type="SUPFAM" id="SSF53098">
    <property type="entry name" value="Ribonuclease H-like"/>
    <property type="match status" value="1"/>
</dbReference>
<dbReference type="InterPro" id="IPR041588">
    <property type="entry name" value="Integrase_H2C2"/>
</dbReference>
<keyword evidence="6" id="KW-0378">Hydrolase</keyword>
<dbReference type="EMBL" id="AM460262">
    <property type="protein sequence ID" value="CAN67954.1"/>
    <property type="molecule type" value="Genomic_DNA"/>
</dbReference>
<dbReference type="InterPro" id="IPR043128">
    <property type="entry name" value="Rev_trsase/Diguanyl_cyclase"/>
</dbReference>
<dbReference type="Gene3D" id="3.30.420.10">
    <property type="entry name" value="Ribonuclease H-like superfamily/Ribonuclease H"/>
    <property type="match status" value="1"/>
</dbReference>
<evidence type="ECO:0000259" key="9">
    <source>
        <dbReference type="Pfam" id="PF17917"/>
    </source>
</evidence>
<reference evidence="11" key="1">
    <citation type="journal article" date="2007" name="PLoS ONE">
        <title>The first genome sequence of an elite grapevine cultivar (Pinot noir Vitis vinifera L.): coping with a highly heterozygous genome.</title>
        <authorList>
            <person name="Velasco R."/>
            <person name="Zharkikh A."/>
            <person name="Troggio M."/>
            <person name="Cartwright D.A."/>
            <person name="Cestaro A."/>
            <person name="Pruss D."/>
            <person name="Pindo M."/>
            <person name="FitzGerald L.M."/>
            <person name="Vezzulli S."/>
            <person name="Reid J."/>
            <person name="Malacarne G."/>
            <person name="Iliev D."/>
            <person name="Coppola G."/>
            <person name="Wardell B."/>
            <person name="Micheletti D."/>
            <person name="Macalma T."/>
            <person name="Facci M."/>
            <person name="Mitchell J.T."/>
            <person name="Perazzolli M."/>
            <person name="Eldredge G."/>
            <person name="Gatto P."/>
            <person name="Oyzerski R."/>
            <person name="Moretto M."/>
            <person name="Gutin N."/>
            <person name="Stefanini M."/>
            <person name="Chen Y."/>
            <person name="Segala C."/>
            <person name="Davenport C."/>
            <person name="Dematte L."/>
            <person name="Mraz A."/>
            <person name="Battilana J."/>
            <person name="Stormo K."/>
            <person name="Costa F."/>
            <person name="Tao Q."/>
            <person name="Si-Ammour A."/>
            <person name="Harkins T."/>
            <person name="Lackey A."/>
            <person name="Perbost C."/>
            <person name="Taillon B."/>
            <person name="Stella A."/>
            <person name="Solovyev V."/>
            <person name="Fawcett J.A."/>
            <person name="Sterck L."/>
            <person name="Vandepoele K."/>
            <person name="Grando S.M."/>
            <person name="Toppo S."/>
            <person name="Moser C."/>
            <person name="Lanchbury J."/>
            <person name="Bogden R."/>
            <person name="Skolnick M."/>
            <person name="Sgaramella V."/>
            <person name="Bhatnagar S.K."/>
            <person name="Fontana P."/>
            <person name="Gutin A."/>
            <person name="Van de Peer Y."/>
            <person name="Salamini F."/>
            <person name="Viola R."/>
        </authorList>
    </citation>
    <scope>NUCLEOTIDE SEQUENCE</scope>
</reference>
<keyword evidence="7" id="KW-0695">RNA-directed DNA polymerase</keyword>
<evidence type="ECO:0000256" key="7">
    <source>
        <dbReference type="ARBA" id="ARBA00022918"/>
    </source>
</evidence>
<dbReference type="InterPro" id="IPR043502">
    <property type="entry name" value="DNA/RNA_pol_sf"/>
</dbReference>
<evidence type="ECO:0000256" key="3">
    <source>
        <dbReference type="ARBA" id="ARBA00022695"/>
    </source>
</evidence>
<dbReference type="GO" id="GO:0003676">
    <property type="term" value="F:nucleic acid binding"/>
    <property type="evidence" value="ECO:0007669"/>
    <property type="project" value="InterPro"/>
</dbReference>
<dbReference type="CDD" id="cd00303">
    <property type="entry name" value="retropepsin_like"/>
    <property type="match status" value="1"/>
</dbReference>
<dbReference type="PANTHER" id="PTHR37984:SF5">
    <property type="entry name" value="PROTEIN NYNRIN-LIKE"/>
    <property type="match status" value="1"/>
</dbReference>
<evidence type="ECO:0000256" key="4">
    <source>
        <dbReference type="ARBA" id="ARBA00022722"/>
    </source>
</evidence>
<dbReference type="GO" id="GO:0003964">
    <property type="term" value="F:RNA-directed DNA polymerase activity"/>
    <property type="evidence" value="ECO:0007669"/>
    <property type="project" value="UniProtKB-KW"/>
</dbReference>
<dbReference type="Gene3D" id="3.30.70.270">
    <property type="match status" value="2"/>
</dbReference>
<evidence type="ECO:0000256" key="5">
    <source>
        <dbReference type="ARBA" id="ARBA00022759"/>
    </source>
</evidence>
<dbReference type="Pfam" id="PF17917">
    <property type="entry name" value="RT_RNaseH"/>
    <property type="match status" value="1"/>
</dbReference>
<accession>A5BI47</accession>
<evidence type="ECO:0000313" key="11">
    <source>
        <dbReference type="EMBL" id="CAN67954.1"/>
    </source>
</evidence>
<dbReference type="FunFam" id="3.30.70.270:FF:000020">
    <property type="entry name" value="Transposon Tf2-6 polyprotein-like Protein"/>
    <property type="match status" value="1"/>
</dbReference>
<dbReference type="Gene3D" id="2.40.70.10">
    <property type="entry name" value="Acid Proteases"/>
    <property type="match status" value="1"/>
</dbReference>
<feature type="domain" description="Integrase zinc-binding" evidence="10">
    <location>
        <begin position="1123"/>
        <end position="1179"/>
    </location>
</feature>
<feature type="domain" description="Reverse transcriptase RNase H-like" evidence="9">
    <location>
        <begin position="975"/>
        <end position="1060"/>
    </location>
</feature>
<keyword evidence="5" id="KW-0255">Endonuclease</keyword>
<dbReference type="SUPFAM" id="SSF56672">
    <property type="entry name" value="DNA/RNA polymerases"/>
    <property type="match status" value="1"/>
</dbReference>
<feature type="compositionally biased region" description="Basic and acidic residues" evidence="8">
    <location>
        <begin position="552"/>
        <end position="603"/>
    </location>
</feature>
<feature type="region of interest" description="Disordered" evidence="8">
    <location>
        <begin position="549"/>
        <end position="603"/>
    </location>
</feature>
<dbReference type="InterPro" id="IPR021109">
    <property type="entry name" value="Peptidase_aspartic_dom_sf"/>
</dbReference>
<protein>
    <recommendedName>
        <fullName evidence="1">RNA-directed DNA polymerase</fullName>
        <ecNumber evidence="1">2.7.7.49</ecNumber>
    </recommendedName>
</protein>
<evidence type="ECO:0000256" key="6">
    <source>
        <dbReference type="ARBA" id="ARBA00022801"/>
    </source>
</evidence>
<sequence length="1486" mass="171596">MQGRKLEEEIQQPTVSHGYEENHLRQPMDFAHHAKIRMEKNGVCEISQTPKRAAKLFRNTELSSQGCEVGFHLEVPSSLLAAWFVYRQKEKHLTVQKCCEITSQQKGDFATLCKMLPLARSDWLVMAATSTFQLRIAHRLKHWIVDFLSFEMLCMPYWIRDIEGRLVKIETPRETKLEVCLNIMDVPPEDYNRQHGQEDNFNSYRSMRDHMHPPRISAPSCIVPPTEQLVIQPHIVPLLPTFHGMESENPYSHIKEFEEDKAKIWLNSLRPRSIRTWTDLQAEFLRKQILNFSAKENEKFYECWERYMEAINACPHHGFDTWLLVSYFYDGMSSSMKQLLETMCGGDFMSKNSEEAMDFLNYVVKVSRGWDEPNAREMARMKSRPNAKGGIYVLNEDIDMKAKVAAMARRLEELEMKKVQEVQAISETSVQAMPCSICQPYKHLVEDCPTIPIVVGDFVGDQKSNNAQLNKIIDSVESTLNKRMDGMQNDLSQKIDNVQYTISRPTNLNTVHEKGKFPSQPHQNPKGIHEVEAQEKESSKVREVKAVITLRSGKEVDQPTSKPKHDEESVTEKERKEEMKGKRKEKSTEKDDHDSSVDEEPERIVIKEDMMKKHMPPPFPQSLHGKKGTNNASNFFEVLRQVKVNIHFLDMIKQVPTYAKFLKNLKAFLTEQVSAIIQCKSLVKYKDPGCPTILVSIGGTCVEKALFDLGASVNLLPYSVYKQLGLGELKLTSITLSRVDRSVKILRGMIEDVLVQVDKFYYLVDFVVLDTDSVRRLNPHMQEVVRAKVLKLLQAGIIYPILDSPWVSPTQVVPKKSRITLVKNDKGEEVFTRLTTGRMPFGLCNVPATFQRCMLSIFSDMVECIMKVFMDDITVYGRIVLGHIISKEGIEVEKANVELIIKLPSPTNVKGVRQFLGHAEFYRRFIKGFSKLARPLCELLVQDAKFIWDDRFQRSFEELKLFLTTAPIVRAPNWKLPFEIMCDANDFAIGAVLGQREDGKPYVIYYKELLAVVFALDKFRAYLVGSFIVVFTDHSALKYLLTKQDAKARLIRWILLLQEFNLQIKDKKEVENVVADHLSRLAITHNSHGLPINDDFPEESLMLVEVAPWYAHIVNYLIIRKCVPEEEQQGILNHCHENACGGHFASQKTTMRVLQSGFCWPSLFKDAHTMCKSCDRCQRLGKLTRRNMMPLNLILIVDLFYVWGIDFMRTFPMSFGYSYILVGVDYVSKWVEAVPCKHNDHRVVLNFLKENILSRFGVPKAIISDEPSMGVKHKVATPYHPQTSGQVELANREIKNILMKVVNTNRKNWLIQLLNSLWAYRTAYKTILWISPYHLVYGKTGHLLVELEYKAWWAIKKLNMDLSRAGLKRFLNLNEMEELRNDAYINSKIAKEKLKRWHDQLISRKDFRKGQRVLLYDSKLHVFPGKLKSRWIGPFTIHQVHSNGVVELLNSNGTRSFKVNDHRLKPFVEPFSRDKEEFILLNPHQA</sequence>
<name>A5BI47_VITVI</name>
<dbReference type="PANTHER" id="PTHR37984">
    <property type="entry name" value="PROTEIN CBG26694"/>
    <property type="match status" value="1"/>
</dbReference>
<dbReference type="CDD" id="cd09274">
    <property type="entry name" value="RNase_HI_RT_Ty3"/>
    <property type="match status" value="1"/>
</dbReference>
<dbReference type="Pfam" id="PF17921">
    <property type="entry name" value="Integrase_H2C2"/>
    <property type="match status" value="1"/>
</dbReference>
<evidence type="ECO:0000256" key="2">
    <source>
        <dbReference type="ARBA" id="ARBA00022679"/>
    </source>
</evidence>